<dbReference type="Gene3D" id="3.30.565.10">
    <property type="entry name" value="Histidine kinase-like ATPase, C-terminal domain"/>
    <property type="match status" value="1"/>
</dbReference>
<feature type="domain" description="PAS" evidence="8">
    <location>
        <begin position="170"/>
        <end position="235"/>
    </location>
</feature>
<accession>A0A7G9KZX1</accession>
<evidence type="ECO:0000256" key="7">
    <source>
        <dbReference type="ARBA" id="ARBA00022840"/>
    </source>
</evidence>
<dbReference type="InterPro" id="IPR000014">
    <property type="entry name" value="PAS"/>
</dbReference>
<reference evidence="10 11" key="1">
    <citation type="submission" date="2020-08" db="EMBL/GenBank/DDBJ databases">
        <title>Sphingomonas sp. sand1-3 16S ribosomal RNA gene Genome sequencing and assembly.</title>
        <authorList>
            <person name="Kang M."/>
        </authorList>
    </citation>
    <scope>NUCLEOTIDE SEQUENCE [LARGE SCALE GENOMIC DNA]</scope>
    <source>
        <strain evidence="11">sand1-3</strain>
    </source>
</reference>
<evidence type="ECO:0000256" key="2">
    <source>
        <dbReference type="ARBA" id="ARBA00012438"/>
    </source>
</evidence>
<organism evidence="10 11">
    <name type="scientific">Sphingomonas sabuli</name>
    <dbReference type="NCBI Taxonomy" id="2764186"/>
    <lineage>
        <taxon>Bacteria</taxon>
        <taxon>Pseudomonadati</taxon>
        <taxon>Pseudomonadota</taxon>
        <taxon>Alphaproteobacteria</taxon>
        <taxon>Sphingomonadales</taxon>
        <taxon>Sphingomonadaceae</taxon>
        <taxon>Sphingomonas</taxon>
    </lineage>
</organism>
<evidence type="ECO:0000256" key="5">
    <source>
        <dbReference type="ARBA" id="ARBA00022741"/>
    </source>
</evidence>
<comment type="catalytic activity">
    <reaction evidence="1">
        <text>ATP + protein L-histidine = ADP + protein N-phospho-L-histidine.</text>
        <dbReference type="EC" id="2.7.13.3"/>
    </reaction>
</comment>
<dbReference type="PANTHER" id="PTHR41523">
    <property type="entry name" value="TWO-COMPONENT SYSTEM SENSOR PROTEIN"/>
    <property type="match status" value="1"/>
</dbReference>
<dbReference type="Pfam" id="PF08448">
    <property type="entry name" value="PAS_4"/>
    <property type="match status" value="2"/>
</dbReference>
<dbReference type="InterPro" id="IPR013656">
    <property type="entry name" value="PAS_4"/>
</dbReference>
<dbReference type="Pfam" id="PF07536">
    <property type="entry name" value="HWE_HK"/>
    <property type="match status" value="1"/>
</dbReference>
<protein>
    <recommendedName>
        <fullName evidence="2">histidine kinase</fullName>
        <ecNumber evidence="2">2.7.13.3</ecNumber>
    </recommendedName>
</protein>
<gene>
    <name evidence="10" type="ORF">H8M03_07660</name>
</gene>
<dbReference type="Gene3D" id="3.30.450.20">
    <property type="entry name" value="PAS domain"/>
    <property type="match status" value="2"/>
</dbReference>
<evidence type="ECO:0000259" key="9">
    <source>
        <dbReference type="SMART" id="SM00911"/>
    </source>
</evidence>
<dbReference type="PANTHER" id="PTHR41523:SF7">
    <property type="entry name" value="HISTIDINE KINASE"/>
    <property type="match status" value="1"/>
</dbReference>
<keyword evidence="7" id="KW-0067">ATP-binding</keyword>
<dbReference type="AlphaFoldDB" id="A0A7G9KZX1"/>
<dbReference type="RefSeq" id="WP_187478876.1">
    <property type="nucleotide sequence ID" value="NZ_CP060697.1"/>
</dbReference>
<evidence type="ECO:0000313" key="11">
    <source>
        <dbReference type="Proteomes" id="UP000515861"/>
    </source>
</evidence>
<keyword evidence="6" id="KW-0418">Kinase</keyword>
<dbReference type="Proteomes" id="UP000515861">
    <property type="component" value="Chromosome"/>
</dbReference>
<dbReference type="InterPro" id="IPR035965">
    <property type="entry name" value="PAS-like_dom_sf"/>
</dbReference>
<dbReference type="EMBL" id="CP060697">
    <property type="protein sequence ID" value="QNM81920.1"/>
    <property type="molecule type" value="Genomic_DNA"/>
</dbReference>
<feature type="domain" description="PAS" evidence="8">
    <location>
        <begin position="8"/>
        <end position="74"/>
    </location>
</feature>
<keyword evidence="11" id="KW-1185">Reference proteome</keyword>
<keyword evidence="5" id="KW-0547">Nucleotide-binding</keyword>
<name>A0A7G9KZX1_9SPHN</name>
<evidence type="ECO:0000256" key="4">
    <source>
        <dbReference type="ARBA" id="ARBA00022679"/>
    </source>
</evidence>
<keyword evidence="4" id="KW-0808">Transferase</keyword>
<evidence type="ECO:0000259" key="8">
    <source>
        <dbReference type="SMART" id="SM00091"/>
    </source>
</evidence>
<dbReference type="SUPFAM" id="SSF55785">
    <property type="entry name" value="PYP-like sensor domain (PAS domain)"/>
    <property type="match status" value="2"/>
</dbReference>
<dbReference type="EC" id="2.7.13.3" evidence="2"/>
<dbReference type="CDD" id="cd00130">
    <property type="entry name" value="PAS"/>
    <property type="match status" value="1"/>
</dbReference>
<evidence type="ECO:0000256" key="3">
    <source>
        <dbReference type="ARBA" id="ARBA00022553"/>
    </source>
</evidence>
<evidence type="ECO:0000256" key="6">
    <source>
        <dbReference type="ARBA" id="ARBA00022777"/>
    </source>
</evidence>
<dbReference type="GO" id="GO:0005524">
    <property type="term" value="F:ATP binding"/>
    <property type="evidence" value="ECO:0007669"/>
    <property type="project" value="UniProtKB-KW"/>
</dbReference>
<dbReference type="SMART" id="SM00911">
    <property type="entry name" value="HWE_HK"/>
    <property type="match status" value="1"/>
</dbReference>
<dbReference type="KEGG" id="ssau:H8M03_07660"/>
<keyword evidence="3" id="KW-0597">Phosphoprotein</keyword>
<evidence type="ECO:0000313" key="10">
    <source>
        <dbReference type="EMBL" id="QNM81920.1"/>
    </source>
</evidence>
<feature type="domain" description="Signal transduction histidine kinase HWE region" evidence="9">
    <location>
        <begin position="303"/>
        <end position="384"/>
    </location>
</feature>
<proteinExistence type="predicted"/>
<sequence>MSSDRPSIDYQGLFDAAPNPYVLMAPDLTIVTMNDAYLKATMRERDDIAGKSMFDTFPSDPESESYKQLRTSLERVVETARRDEIPLIRYDIQQPSGEFEERYWSATHTPLLDDRGEVAYILQHTVDVTELHQLRTLAANAGNHARDEYDVFRRASAVQEANQTLAQETRRLRSMFEQAPGFVAILDGPDHRLLMANKAYRQLVGNRDIIGKPIAQALPEVVDQGFVTLLDQVRSSGEAFVGEGVPVFLEPSPGAPLEERLLDFIYQPISAQSGEGTGVFVQGHDVSEQHRIKAHQQLLINGLNHRVKNTLAIVQGLAMQSFRPGSDPETSRRAFDARLNALSTAHNLLTSQNWESTGLFDMIKAAVSAAAGDNAQRVRLQGPDISLAPQTAVSLAMAIHELCTNAIKYGALSNDVGVVDVQWTAESAEDGRSTVTLDWTESGGPPVAPPARKGFGTRLIERGLSAELRSDVAIEFLPGGLHCRISARLPRASA</sequence>
<dbReference type="GO" id="GO:0004673">
    <property type="term" value="F:protein histidine kinase activity"/>
    <property type="evidence" value="ECO:0007669"/>
    <property type="project" value="UniProtKB-EC"/>
</dbReference>
<dbReference type="InterPro" id="IPR036890">
    <property type="entry name" value="HATPase_C_sf"/>
</dbReference>
<dbReference type="InterPro" id="IPR011102">
    <property type="entry name" value="Sig_transdc_His_kinase_HWE"/>
</dbReference>
<dbReference type="SMART" id="SM00091">
    <property type="entry name" value="PAS"/>
    <property type="match status" value="2"/>
</dbReference>
<evidence type="ECO:0000256" key="1">
    <source>
        <dbReference type="ARBA" id="ARBA00000085"/>
    </source>
</evidence>